<dbReference type="OrthoDB" id="434783at2759"/>
<organism evidence="2 3">
    <name type="scientific">Diabrotica balteata</name>
    <name type="common">Banded cucumber beetle</name>
    <dbReference type="NCBI Taxonomy" id="107213"/>
    <lineage>
        <taxon>Eukaryota</taxon>
        <taxon>Metazoa</taxon>
        <taxon>Ecdysozoa</taxon>
        <taxon>Arthropoda</taxon>
        <taxon>Hexapoda</taxon>
        <taxon>Insecta</taxon>
        <taxon>Pterygota</taxon>
        <taxon>Neoptera</taxon>
        <taxon>Endopterygota</taxon>
        <taxon>Coleoptera</taxon>
        <taxon>Polyphaga</taxon>
        <taxon>Cucujiformia</taxon>
        <taxon>Chrysomeloidea</taxon>
        <taxon>Chrysomelidae</taxon>
        <taxon>Galerucinae</taxon>
        <taxon>Diabroticina</taxon>
        <taxon>Diabroticites</taxon>
        <taxon>Diabrotica</taxon>
    </lineage>
</organism>
<reference evidence="2" key="1">
    <citation type="submission" date="2022-01" db="EMBL/GenBank/DDBJ databases">
        <authorList>
            <person name="King R."/>
        </authorList>
    </citation>
    <scope>NUCLEOTIDE SEQUENCE</scope>
</reference>
<dbReference type="AlphaFoldDB" id="A0A9N9T0Y9"/>
<dbReference type="PANTHER" id="PTHR10773:SF19">
    <property type="match status" value="1"/>
</dbReference>
<dbReference type="EMBL" id="OU898278">
    <property type="protein sequence ID" value="CAG9831979.1"/>
    <property type="molecule type" value="Genomic_DNA"/>
</dbReference>
<evidence type="ECO:0000313" key="2">
    <source>
        <dbReference type="EMBL" id="CAG9831979.1"/>
    </source>
</evidence>
<sequence>MTPTPTYLIHNSILVSFSQRKTNATCVNHLKTRLTKKKKKLQCQYKSHQEEKELSRTEKASDKEKAKEDGSNTVLVMYDLQAVLPVPMGQTSAFYYKSRLNCFNFTISEIGNDKTSCYFWHEGLGHRGAVEIGSCVLSFLEEIANTHPQSDIILYSDNCGGQQKKQICPCNVLLRN</sequence>
<keyword evidence="1" id="KW-0175">Coiled coil</keyword>
<protein>
    <submittedName>
        <fullName evidence="2">Uncharacterized protein</fullName>
    </submittedName>
</protein>
<accession>A0A9N9T0Y9</accession>
<dbReference type="Proteomes" id="UP001153709">
    <property type="component" value="Chromosome 3"/>
</dbReference>
<keyword evidence="3" id="KW-1185">Reference proteome</keyword>
<dbReference type="PANTHER" id="PTHR10773">
    <property type="entry name" value="DNA-DIRECTED RNA POLYMERASES I, II, AND III SUBUNIT RPABC2"/>
    <property type="match status" value="1"/>
</dbReference>
<name>A0A9N9T0Y9_DIABA</name>
<evidence type="ECO:0000256" key="1">
    <source>
        <dbReference type="SAM" id="Coils"/>
    </source>
</evidence>
<proteinExistence type="predicted"/>
<feature type="coiled-coil region" evidence="1">
    <location>
        <begin position="31"/>
        <end position="58"/>
    </location>
</feature>
<gene>
    <name evidence="2" type="ORF">DIABBA_LOCUS5520</name>
</gene>
<evidence type="ECO:0000313" key="3">
    <source>
        <dbReference type="Proteomes" id="UP001153709"/>
    </source>
</evidence>